<sequence>MKKKSKGKSLTLLLHRLGLKRAPKGARVVFIRFATIAKTPPTISACRAKYTAVRAYVCRRSLARRPGERVFSSFSTPCRNWSRWLRILSSTVSISARTRRRSIGFRRDLVRWNRDFETKILSPRSDTVSQVPASTFRILARSLRRSVGIQRNLGHWIRDFETKLQDPCLLNLNKVSMVGFNAFFAAQELLERWVTSVVPDWWVPSELTVDPYRLLASDCAEAQPQVPAAASSADQDRGKGVAS</sequence>
<dbReference type="EMBL" id="LR862142">
    <property type="protein sequence ID" value="CAD1823004.1"/>
    <property type="molecule type" value="Genomic_DNA"/>
</dbReference>
<evidence type="ECO:0000313" key="1">
    <source>
        <dbReference type="EMBL" id="CAD1823004.1"/>
    </source>
</evidence>
<organism evidence="1">
    <name type="scientific">Ananas comosus var. bracteatus</name>
    <name type="common">red pineapple</name>
    <dbReference type="NCBI Taxonomy" id="296719"/>
    <lineage>
        <taxon>Eukaryota</taxon>
        <taxon>Viridiplantae</taxon>
        <taxon>Streptophyta</taxon>
        <taxon>Embryophyta</taxon>
        <taxon>Tracheophyta</taxon>
        <taxon>Spermatophyta</taxon>
        <taxon>Magnoliopsida</taxon>
        <taxon>Liliopsida</taxon>
        <taxon>Poales</taxon>
        <taxon>Bromeliaceae</taxon>
        <taxon>Bromelioideae</taxon>
        <taxon>Ananas</taxon>
    </lineage>
</organism>
<gene>
    <name evidence="1" type="ORF">CB5_LOCUS6215</name>
</gene>
<name>A0A6V7NXF6_ANACO</name>
<dbReference type="AlphaFoldDB" id="A0A6V7NXF6"/>
<accession>A0A6V7NXF6</accession>
<reference evidence="1" key="1">
    <citation type="submission" date="2020-07" db="EMBL/GenBank/DDBJ databases">
        <authorList>
            <person name="Lin J."/>
        </authorList>
    </citation>
    <scope>NUCLEOTIDE SEQUENCE</scope>
</reference>
<proteinExistence type="predicted"/>
<protein>
    <submittedName>
        <fullName evidence="1">Uncharacterized protein</fullName>
    </submittedName>
</protein>